<dbReference type="Gramene" id="Psat02G0435500-T1">
    <property type="protein sequence ID" value="KAI5438583.1"/>
    <property type="gene ID" value="KIW84_024355"/>
</dbReference>
<dbReference type="AlphaFoldDB" id="A0A9D4YFH3"/>
<accession>A0A9D4YFH3</accession>
<evidence type="ECO:0000313" key="3">
    <source>
        <dbReference type="EMBL" id="KAI5438583.1"/>
    </source>
</evidence>
<dbReference type="OrthoDB" id="10378637at2759"/>
<evidence type="ECO:0000256" key="1">
    <source>
        <dbReference type="SAM" id="MobiDB-lite"/>
    </source>
</evidence>
<feature type="region of interest" description="Disordered" evidence="1">
    <location>
        <begin position="1"/>
        <end position="90"/>
    </location>
</feature>
<evidence type="ECO:0000313" key="4">
    <source>
        <dbReference type="Proteomes" id="UP001058974"/>
    </source>
</evidence>
<comment type="caution">
    <text evidence="3">The sequence shown here is derived from an EMBL/GenBank/DDBJ whole genome shotgun (WGS) entry which is preliminary data.</text>
</comment>
<feature type="domain" description="C2H2-type" evidence="2">
    <location>
        <begin position="88"/>
        <end position="108"/>
    </location>
</feature>
<sequence length="185" mass="20765">MQNPNPNPNPSLSKDSSSNAESSSEEESNLKTALEVLMEFRAGDNDAGRGGREDWRVDENGDRVSEGEALKKRKNNEVKENPSENPMCPKCKREFPTWETTIGHMQEHLNCTSIASSSALGFSYSHTKTKLHQFDLNKVDDDIQPMEKEETSNIALESAEEKVYEGQDLGFDLNQLPPNEEDDVM</sequence>
<proteinExistence type="predicted"/>
<evidence type="ECO:0000259" key="2">
    <source>
        <dbReference type="PROSITE" id="PS00028"/>
    </source>
</evidence>
<keyword evidence="4" id="KW-1185">Reference proteome</keyword>
<dbReference type="InterPro" id="IPR013087">
    <property type="entry name" value="Znf_C2H2_type"/>
</dbReference>
<dbReference type="PROSITE" id="PS00028">
    <property type="entry name" value="ZINC_FINGER_C2H2_1"/>
    <property type="match status" value="1"/>
</dbReference>
<gene>
    <name evidence="3" type="ORF">KIW84_024355</name>
</gene>
<protein>
    <recommendedName>
        <fullName evidence="2">C2H2-type domain-containing protein</fullName>
    </recommendedName>
</protein>
<name>A0A9D4YFH3_PEA</name>
<feature type="compositionally biased region" description="Basic and acidic residues" evidence="1">
    <location>
        <begin position="41"/>
        <end position="82"/>
    </location>
</feature>
<dbReference type="Proteomes" id="UP001058974">
    <property type="component" value="Chromosome 2"/>
</dbReference>
<reference evidence="3 4" key="1">
    <citation type="journal article" date="2022" name="Nat. Genet.">
        <title>Improved pea reference genome and pan-genome highlight genomic features and evolutionary characteristics.</title>
        <authorList>
            <person name="Yang T."/>
            <person name="Liu R."/>
            <person name="Luo Y."/>
            <person name="Hu S."/>
            <person name="Wang D."/>
            <person name="Wang C."/>
            <person name="Pandey M.K."/>
            <person name="Ge S."/>
            <person name="Xu Q."/>
            <person name="Li N."/>
            <person name="Li G."/>
            <person name="Huang Y."/>
            <person name="Saxena R.K."/>
            <person name="Ji Y."/>
            <person name="Li M."/>
            <person name="Yan X."/>
            <person name="He Y."/>
            <person name="Liu Y."/>
            <person name="Wang X."/>
            <person name="Xiang C."/>
            <person name="Varshney R.K."/>
            <person name="Ding H."/>
            <person name="Gao S."/>
            <person name="Zong X."/>
        </authorList>
    </citation>
    <scope>NUCLEOTIDE SEQUENCE [LARGE SCALE GENOMIC DNA]</scope>
    <source>
        <strain evidence="3 4">cv. Zhongwan 6</strain>
    </source>
</reference>
<dbReference type="EMBL" id="JAMSHJ010000002">
    <property type="protein sequence ID" value="KAI5438583.1"/>
    <property type="molecule type" value="Genomic_DNA"/>
</dbReference>
<feature type="compositionally biased region" description="Low complexity" evidence="1">
    <location>
        <begin position="10"/>
        <end position="22"/>
    </location>
</feature>
<organism evidence="3 4">
    <name type="scientific">Pisum sativum</name>
    <name type="common">Garden pea</name>
    <name type="synonym">Lathyrus oleraceus</name>
    <dbReference type="NCBI Taxonomy" id="3888"/>
    <lineage>
        <taxon>Eukaryota</taxon>
        <taxon>Viridiplantae</taxon>
        <taxon>Streptophyta</taxon>
        <taxon>Embryophyta</taxon>
        <taxon>Tracheophyta</taxon>
        <taxon>Spermatophyta</taxon>
        <taxon>Magnoliopsida</taxon>
        <taxon>eudicotyledons</taxon>
        <taxon>Gunneridae</taxon>
        <taxon>Pentapetalae</taxon>
        <taxon>rosids</taxon>
        <taxon>fabids</taxon>
        <taxon>Fabales</taxon>
        <taxon>Fabaceae</taxon>
        <taxon>Papilionoideae</taxon>
        <taxon>50 kb inversion clade</taxon>
        <taxon>NPAAA clade</taxon>
        <taxon>Hologalegina</taxon>
        <taxon>IRL clade</taxon>
        <taxon>Fabeae</taxon>
        <taxon>Lathyrus</taxon>
    </lineage>
</organism>